<gene>
    <name evidence="1" type="ORF">SM611_02930</name>
</gene>
<keyword evidence="2" id="KW-1185">Reference proteome</keyword>
<organism evidence="1 2">
    <name type="scientific">Actinomadura monticuli</name>
    <dbReference type="NCBI Taxonomy" id="3097367"/>
    <lineage>
        <taxon>Bacteria</taxon>
        <taxon>Bacillati</taxon>
        <taxon>Actinomycetota</taxon>
        <taxon>Actinomycetes</taxon>
        <taxon>Streptosporangiales</taxon>
        <taxon>Thermomonosporaceae</taxon>
        <taxon>Actinomadura</taxon>
    </lineage>
</organism>
<evidence type="ECO:0000313" key="1">
    <source>
        <dbReference type="EMBL" id="MFA1537872.1"/>
    </source>
</evidence>
<proteinExistence type="predicted"/>
<protein>
    <submittedName>
        <fullName evidence="1">Uncharacterized protein</fullName>
    </submittedName>
</protein>
<dbReference type="Proteomes" id="UP001569963">
    <property type="component" value="Unassembled WGS sequence"/>
</dbReference>
<evidence type="ECO:0000313" key="2">
    <source>
        <dbReference type="Proteomes" id="UP001569963"/>
    </source>
</evidence>
<dbReference type="RefSeq" id="WP_371947199.1">
    <property type="nucleotide sequence ID" value="NZ_JAXCEI010000001.1"/>
</dbReference>
<accession>A0ABV4Q3Y7</accession>
<comment type="caution">
    <text evidence="1">The sequence shown here is derived from an EMBL/GenBank/DDBJ whole genome shotgun (WGS) entry which is preliminary data.</text>
</comment>
<sequence length="49" mass="5686">MFERRRADGYIWPANHDLCRVPIANPTLAYPLSLILPMTVEFVRWRAAG</sequence>
<name>A0ABV4Q3Y7_9ACTN</name>
<dbReference type="EMBL" id="JAXCEI010000001">
    <property type="protein sequence ID" value="MFA1537872.1"/>
    <property type="molecule type" value="Genomic_DNA"/>
</dbReference>
<reference evidence="1 2" key="1">
    <citation type="submission" date="2023-11" db="EMBL/GenBank/DDBJ databases">
        <title>Actinomadura monticuli sp. nov., isolated from volcanic ash.</title>
        <authorList>
            <person name="Lee S.D."/>
            <person name="Yang H."/>
            <person name="Kim I.S."/>
        </authorList>
    </citation>
    <scope>NUCLEOTIDE SEQUENCE [LARGE SCALE GENOMIC DNA]</scope>
    <source>
        <strain evidence="1 2">DLS-62</strain>
    </source>
</reference>